<feature type="transmembrane region" description="Helical" evidence="6">
    <location>
        <begin position="216"/>
        <end position="238"/>
    </location>
</feature>
<feature type="transmembrane region" description="Helical" evidence="6">
    <location>
        <begin position="141"/>
        <end position="163"/>
    </location>
</feature>
<dbReference type="Pfam" id="PF07690">
    <property type="entry name" value="MFS_1"/>
    <property type="match status" value="1"/>
</dbReference>
<evidence type="ECO:0000259" key="7">
    <source>
        <dbReference type="PROSITE" id="PS50850"/>
    </source>
</evidence>
<evidence type="ECO:0000313" key="9">
    <source>
        <dbReference type="Proteomes" id="UP000675163"/>
    </source>
</evidence>
<dbReference type="Gene3D" id="1.20.1250.20">
    <property type="entry name" value="MFS general substrate transporter like domains"/>
    <property type="match status" value="2"/>
</dbReference>
<feature type="transmembrane region" description="Helical" evidence="6">
    <location>
        <begin position="357"/>
        <end position="377"/>
    </location>
</feature>
<feature type="transmembrane region" description="Helical" evidence="6">
    <location>
        <begin position="436"/>
        <end position="453"/>
    </location>
</feature>
<evidence type="ECO:0000256" key="4">
    <source>
        <dbReference type="ARBA" id="ARBA00023136"/>
    </source>
</evidence>
<protein>
    <submittedName>
        <fullName evidence="8">MFS family permease</fullName>
    </submittedName>
</protein>
<evidence type="ECO:0000256" key="3">
    <source>
        <dbReference type="ARBA" id="ARBA00022989"/>
    </source>
</evidence>
<dbReference type="RefSeq" id="WP_209703979.1">
    <property type="nucleotide sequence ID" value="NZ_JAFIDA010000001.1"/>
</dbReference>
<dbReference type="InterPro" id="IPR020846">
    <property type="entry name" value="MFS_dom"/>
</dbReference>
<evidence type="ECO:0000256" key="5">
    <source>
        <dbReference type="SAM" id="MobiDB-lite"/>
    </source>
</evidence>
<dbReference type="EMBL" id="JAFIDA010000001">
    <property type="protein sequence ID" value="MBP1324861.1"/>
    <property type="molecule type" value="Genomic_DNA"/>
</dbReference>
<keyword evidence="2 6" id="KW-0812">Transmembrane</keyword>
<evidence type="ECO:0000256" key="1">
    <source>
        <dbReference type="ARBA" id="ARBA00004651"/>
    </source>
</evidence>
<organism evidence="8 9">
    <name type="scientific">Leucobacter exalbidus</name>
    <dbReference type="NCBI Taxonomy" id="662960"/>
    <lineage>
        <taxon>Bacteria</taxon>
        <taxon>Bacillati</taxon>
        <taxon>Actinomycetota</taxon>
        <taxon>Actinomycetes</taxon>
        <taxon>Micrococcales</taxon>
        <taxon>Microbacteriaceae</taxon>
        <taxon>Leucobacter</taxon>
    </lineage>
</organism>
<dbReference type="InterPro" id="IPR011701">
    <property type="entry name" value="MFS"/>
</dbReference>
<keyword evidence="3 6" id="KW-1133">Transmembrane helix</keyword>
<comment type="caution">
    <text evidence="8">The sequence shown here is derived from an EMBL/GenBank/DDBJ whole genome shotgun (WGS) entry which is preliminary data.</text>
</comment>
<dbReference type="Proteomes" id="UP000675163">
    <property type="component" value="Unassembled WGS sequence"/>
</dbReference>
<name>A0A940PTB6_9MICO</name>
<feature type="region of interest" description="Disordered" evidence="5">
    <location>
        <begin position="1"/>
        <end position="38"/>
    </location>
</feature>
<evidence type="ECO:0000256" key="2">
    <source>
        <dbReference type="ARBA" id="ARBA00022692"/>
    </source>
</evidence>
<keyword evidence="9" id="KW-1185">Reference proteome</keyword>
<feature type="transmembrane region" description="Helical" evidence="6">
    <location>
        <begin position="397"/>
        <end position="416"/>
    </location>
</feature>
<feature type="transmembrane region" description="Helical" evidence="6">
    <location>
        <begin position="268"/>
        <end position="294"/>
    </location>
</feature>
<dbReference type="GO" id="GO:0022857">
    <property type="term" value="F:transmembrane transporter activity"/>
    <property type="evidence" value="ECO:0007669"/>
    <property type="project" value="InterPro"/>
</dbReference>
<dbReference type="GO" id="GO:0005886">
    <property type="term" value="C:plasma membrane"/>
    <property type="evidence" value="ECO:0007669"/>
    <property type="project" value="UniProtKB-SubCell"/>
</dbReference>
<feature type="domain" description="Major facilitator superfamily (MFS) profile" evidence="7">
    <location>
        <begin position="46"/>
        <end position="459"/>
    </location>
</feature>
<feature type="transmembrane region" description="Helical" evidence="6">
    <location>
        <begin position="116"/>
        <end position="135"/>
    </location>
</feature>
<keyword evidence="4 6" id="KW-0472">Membrane</keyword>
<reference evidence="8" key="1">
    <citation type="submission" date="2021-02" db="EMBL/GenBank/DDBJ databases">
        <title>Sequencing the genomes of 1000 actinobacteria strains.</title>
        <authorList>
            <person name="Klenk H.-P."/>
        </authorList>
    </citation>
    <scope>NUCLEOTIDE SEQUENCE</scope>
    <source>
        <strain evidence="8">DSM 22850</strain>
    </source>
</reference>
<dbReference type="PANTHER" id="PTHR23518:SF2">
    <property type="entry name" value="MAJOR FACILITATOR SUPERFAMILY TRANSPORTER"/>
    <property type="match status" value="1"/>
</dbReference>
<feature type="transmembrane region" description="Helical" evidence="6">
    <location>
        <begin position="333"/>
        <end position="351"/>
    </location>
</feature>
<sequence length="460" mass="48566">MTTRTTPAAEPPGAPRPRRAGTSPAGPNPSSPGGPSGPRVPLGRRTWLAIITVGFVGQLAWTIENMYLNVFVYNAITTDPTVIATMVACSAAAATLATIVVGAWSDRLGKRRAFISIGYIVWGLCTAAFGFLGLPDSTVSAAAPVVLTAIIAVIALDCVMSVFGSGANDAAFNAWVTDSTHVTNRGRVEGWLATLPLMSMLVVFALLDGLTRAGEWTLFFGIIGAVTTLTGIASWFLVRDREVPPTRTTVWAGIVHWLRPSTMRAHPALYLTLLTYAVLSISVQTFLPYVIIYLQHYLQIEAYAIALGITLLLAAVLSVIAGRIMDRVGKTRFLLPAVAVFAMGLVAMFFARDLIAVIASATVMMGGMMASLATVAAMTRDHTPAAHAGSIQGVRMILVVMVPMIIGPFIGAAAITGANNTFTELGVTKSVPGPEIFLAAAAVLLLVPITAFLRSRKVRS</sequence>
<feature type="transmembrane region" description="Helical" evidence="6">
    <location>
        <begin position="300"/>
        <end position="321"/>
    </location>
</feature>
<comment type="subcellular location">
    <subcellularLocation>
        <location evidence="1">Cell membrane</location>
        <topology evidence="1">Multi-pass membrane protein</topology>
    </subcellularLocation>
</comment>
<feature type="transmembrane region" description="Helical" evidence="6">
    <location>
        <begin position="191"/>
        <end position="210"/>
    </location>
</feature>
<dbReference type="AlphaFoldDB" id="A0A940PTB6"/>
<gene>
    <name evidence="8" type="ORF">JOF28_000093</name>
</gene>
<dbReference type="PANTHER" id="PTHR23518">
    <property type="entry name" value="C-METHYLTRANSFERASE"/>
    <property type="match status" value="1"/>
</dbReference>
<accession>A0A940PTB6</accession>
<dbReference type="SUPFAM" id="SSF103473">
    <property type="entry name" value="MFS general substrate transporter"/>
    <property type="match status" value="1"/>
</dbReference>
<dbReference type="InterPro" id="IPR036259">
    <property type="entry name" value="MFS_trans_sf"/>
</dbReference>
<dbReference type="PROSITE" id="PS50850">
    <property type="entry name" value="MFS"/>
    <property type="match status" value="1"/>
</dbReference>
<feature type="transmembrane region" description="Helical" evidence="6">
    <location>
        <begin position="46"/>
        <end position="63"/>
    </location>
</feature>
<proteinExistence type="predicted"/>
<evidence type="ECO:0000256" key="6">
    <source>
        <dbReference type="SAM" id="Phobius"/>
    </source>
</evidence>
<evidence type="ECO:0000313" key="8">
    <source>
        <dbReference type="EMBL" id="MBP1324861.1"/>
    </source>
</evidence>
<feature type="transmembrane region" description="Helical" evidence="6">
    <location>
        <begin position="83"/>
        <end position="104"/>
    </location>
</feature>